<dbReference type="EMBL" id="OX465080">
    <property type="protein sequence ID" value="CAI9281418.1"/>
    <property type="molecule type" value="Genomic_DNA"/>
</dbReference>
<evidence type="ECO:0000313" key="2">
    <source>
        <dbReference type="Proteomes" id="UP001177003"/>
    </source>
</evidence>
<protein>
    <submittedName>
        <fullName evidence="1">Uncharacterized protein</fullName>
    </submittedName>
</protein>
<accession>A0AA35YWP9</accession>
<sequence length="98" mass="11484">MFGYVLARRSKLDYIISLRCTKSKNELLKLHLAMKMLEYEYLEVVLSRELVNFGFIDRIQLQEIIDKYKGIHAKVGMAKNPIPNGEPETHTRFDWGIP</sequence>
<evidence type="ECO:0000313" key="1">
    <source>
        <dbReference type="EMBL" id="CAI9281418.1"/>
    </source>
</evidence>
<gene>
    <name evidence="1" type="ORF">LSALG_LOCUS21115</name>
</gene>
<reference evidence="1" key="1">
    <citation type="submission" date="2023-04" db="EMBL/GenBank/DDBJ databases">
        <authorList>
            <person name="Vijverberg K."/>
            <person name="Xiong W."/>
            <person name="Schranz E."/>
        </authorList>
    </citation>
    <scope>NUCLEOTIDE SEQUENCE</scope>
</reference>
<dbReference type="AlphaFoldDB" id="A0AA35YWP9"/>
<organism evidence="1 2">
    <name type="scientific">Lactuca saligna</name>
    <name type="common">Willowleaf lettuce</name>
    <dbReference type="NCBI Taxonomy" id="75948"/>
    <lineage>
        <taxon>Eukaryota</taxon>
        <taxon>Viridiplantae</taxon>
        <taxon>Streptophyta</taxon>
        <taxon>Embryophyta</taxon>
        <taxon>Tracheophyta</taxon>
        <taxon>Spermatophyta</taxon>
        <taxon>Magnoliopsida</taxon>
        <taxon>eudicotyledons</taxon>
        <taxon>Gunneridae</taxon>
        <taxon>Pentapetalae</taxon>
        <taxon>asterids</taxon>
        <taxon>campanulids</taxon>
        <taxon>Asterales</taxon>
        <taxon>Asteraceae</taxon>
        <taxon>Cichorioideae</taxon>
        <taxon>Cichorieae</taxon>
        <taxon>Lactucinae</taxon>
        <taxon>Lactuca</taxon>
    </lineage>
</organism>
<keyword evidence="2" id="KW-1185">Reference proteome</keyword>
<proteinExistence type="predicted"/>
<name>A0AA35YWP9_LACSI</name>
<dbReference type="Proteomes" id="UP001177003">
    <property type="component" value="Chromosome 4"/>
</dbReference>